<accession>A0A241XRI7</accession>
<evidence type="ECO:0000313" key="2">
    <source>
        <dbReference type="EMBL" id="OTI63027.1"/>
    </source>
</evidence>
<dbReference type="InterPro" id="IPR057153">
    <property type="entry name" value="DUF7831"/>
</dbReference>
<gene>
    <name evidence="2" type="ORF">CAZ10_09280</name>
</gene>
<dbReference type="RefSeq" id="WP_065085897.1">
    <property type="nucleotide sequence ID" value="NZ_NFFZ01000004.1"/>
</dbReference>
<dbReference type="AlphaFoldDB" id="A0A241XRI7"/>
<name>A0A241XRI7_PSEAI</name>
<dbReference type="Proteomes" id="UP000194857">
    <property type="component" value="Unassembled WGS sequence"/>
</dbReference>
<sequence length="137" mass="15203">MAEHPLVRVEVTHDLYTPGLLRSKPERIFVFGDNLLRKGTAGQAVIRFEPNAFGVPTKRAPSMERSAFFSDRDDEINAIAIALRQLYRIALTNTVVFPAAGLGTGLARMAECSPEAYSFMCSILKEHFGFDQAEPEN</sequence>
<dbReference type="EMBL" id="NFFZ01000004">
    <property type="protein sequence ID" value="OTI63027.1"/>
    <property type="molecule type" value="Genomic_DNA"/>
</dbReference>
<reference evidence="2 3" key="1">
    <citation type="submission" date="2017-05" db="EMBL/GenBank/DDBJ databases">
        <authorList>
            <person name="Song R."/>
            <person name="Chenine A.L."/>
            <person name="Ruprecht R.M."/>
        </authorList>
    </citation>
    <scope>NUCLEOTIDE SEQUENCE [LARGE SCALE GENOMIC DNA]</scope>
    <source>
        <strain evidence="2 3">S567_C10_BS</strain>
    </source>
</reference>
<organism evidence="2 3">
    <name type="scientific">Pseudomonas aeruginosa</name>
    <dbReference type="NCBI Taxonomy" id="287"/>
    <lineage>
        <taxon>Bacteria</taxon>
        <taxon>Pseudomonadati</taxon>
        <taxon>Pseudomonadota</taxon>
        <taxon>Gammaproteobacteria</taxon>
        <taxon>Pseudomonadales</taxon>
        <taxon>Pseudomonadaceae</taxon>
        <taxon>Pseudomonas</taxon>
    </lineage>
</organism>
<evidence type="ECO:0000259" key="1">
    <source>
        <dbReference type="Pfam" id="PF25176"/>
    </source>
</evidence>
<evidence type="ECO:0000313" key="3">
    <source>
        <dbReference type="Proteomes" id="UP000194857"/>
    </source>
</evidence>
<protein>
    <recommendedName>
        <fullName evidence="1">DUF7831 domain-containing protein</fullName>
    </recommendedName>
</protein>
<comment type="caution">
    <text evidence="2">The sequence shown here is derived from an EMBL/GenBank/DDBJ whole genome shotgun (WGS) entry which is preliminary data.</text>
</comment>
<dbReference type="Pfam" id="PF25176">
    <property type="entry name" value="DUF7831"/>
    <property type="match status" value="1"/>
</dbReference>
<proteinExistence type="predicted"/>
<feature type="domain" description="DUF7831" evidence="1">
    <location>
        <begin position="14"/>
        <end position="122"/>
    </location>
</feature>